<feature type="domain" description="Methyltransferase" evidence="8">
    <location>
        <begin position="67"/>
        <end position="164"/>
    </location>
</feature>
<keyword evidence="3 6" id="KW-0808">Transferase</keyword>
<protein>
    <submittedName>
        <fullName evidence="10">Arginine N-methyltransferase</fullName>
    </submittedName>
</protein>
<evidence type="ECO:0000256" key="2">
    <source>
        <dbReference type="ARBA" id="ARBA00022603"/>
    </source>
</evidence>
<dbReference type="EMBL" id="BDRX01000036">
    <property type="protein sequence ID" value="GBF92903.1"/>
    <property type="molecule type" value="Genomic_DNA"/>
</dbReference>
<dbReference type="SUPFAM" id="SSF53335">
    <property type="entry name" value="S-adenosyl-L-methionine-dependent methyltransferases"/>
    <property type="match status" value="1"/>
</dbReference>
<keyword evidence="4 6" id="KW-0949">S-adenosyl-L-methionine</keyword>
<dbReference type="PANTHER" id="PTHR11006">
    <property type="entry name" value="PROTEIN ARGININE N-METHYLTRANSFERASE"/>
    <property type="match status" value="1"/>
</dbReference>
<dbReference type="CDD" id="cd02440">
    <property type="entry name" value="AdoMet_MTases"/>
    <property type="match status" value="1"/>
</dbReference>
<reference evidence="10 11" key="1">
    <citation type="journal article" date="2018" name="Sci. Rep.">
        <title>Raphidocelis subcapitata (=Pseudokirchneriella subcapitata) provides an insight into genome evolution and environmental adaptations in the Sphaeropleales.</title>
        <authorList>
            <person name="Suzuki S."/>
            <person name="Yamaguchi H."/>
            <person name="Nakajima N."/>
            <person name="Kawachi M."/>
        </authorList>
    </citation>
    <scope>NUCLEOTIDE SEQUENCE [LARGE SCALE GENOMIC DNA]</scope>
    <source>
        <strain evidence="10 11">NIES-35</strain>
    </source>
</reference>
<dbReference type="PROSITE" id="PS51678">
    <property type="entry name" value="SAM_MT_PRMT"/>
    <property type="match status" value="1"/>
</dbReference>
<feature type="domain" description="Protein arginine N-methyltransferase" evidence="9">
    <location>
        <begin position="171"/>
        <end position="333"/>
    </location>
</feature>
<comment type="subcellular location">
    <subcellularLocation>
        <location evidence="1">Nucleus</location>
    </subcellularLocation>
</comment>
<dbReference type="FunFam" id="2.70.160.11:FF:000001">
    <property type="entry name" value="Blast:Protein arginine N-methyltransferase 1"/>
    <property type="match status" value="1"/>
</dbReference>
<accession>A0A2V0P4W9</accession>
<dbReference type="Proteomes" id="UP000247498">
    <property type="component" value="Unassembled WGS sequence"/>
</dbReference>
<dbReference type="GO" id="GO:0032259">
    <property type="term" value="P:methylation"/>
    <property type="evidence" value="ECO:0007669"/>
    <property type="project" value="UniProtKB-KW"/>
</dbReference>
<comment type="caution">
    <text evidence="10">The sequence shown here is derived from an EMBL/GenBank/DDBJ whole genome shotgun (WGS) entry which is preliminary data.</text>
</comment>
<evidence type="ECO:0000313" key="11">
    <source>
        <dbReference type="Proteomes" id="UP000247498"/>
    </source>
</evidence>
<dbReference type="GO" id="GO:0042054">
    <property type="term" value="F:histone methyltransferase activity"/>
    <property type="evidence" value="ECO:0007669"/>
    <property type="project" value="TreeGrafter"/>
</dbReference>
<dbReference type="Pfam" id="PF22528">
    <property type="entry name" value="PRMT_C"/>
    <property type="match status" value="1"/>
</dbReference>
<evidence type="ECO:0000256" key="4">
    <source>
        <dbReference type="ARBA" id="ARBA00022691"/>
    </source>
</evidence>
<organism evidence="10 11">
    <name type="scientific">Raphidocelis subcapitata</name>
    <dbReference type="NCBI Taxonomy" id="307507"/>
    <lineage>
        <taxon>Eukaryota</taxon>
        <taxon>Viridiplantae</taxon>
        <taxon>Chlorophyta</taxon>
        <taxon>core chlorophytes</taxon>
        <taxon>Chlorophyceae</taxon>
        <taxon>CS clade</taxon>
        <taxon>Sphaeropleales</taxon>
        <taxon>Selenastraceae</taxon>
        <taxon>Raphidocelis</taxon>
    </lineage>
</organism>
<dbReference type="STRING" id="307507.A0A2V0P4W9"/>
<dbReference type="GO" id="GO:0016274">
    <property type="term" value="F:protein-arginine N-methyltransferase activity"/>
    <property type="evidence" value="ECO:0007669"/>
    <property type="project" value="InterPro"/>
</dbReference>
<evidence type="ECO:0000256" key="7">
    <source>
        <dbReference type="SAM" id="MobiDB-lite"/>
    </source>
</evidence>
<name>A0A2V0P4W9_9CHLO</name>
<dbReference type="PANTHER" id="PTHR11006:SF53">
    <property type="entry name" value="PROTEIN ARGININE N-METHYLTRANSFERASE 3"/>
    <property type="match status" value="1"/>
</dbReference>
<proteinExistence type="predicted"/>
<feature type="region of interest" description="Disordered" evidence="7">
    <location>
        <begin position="1"/>
        <end position="22"/>
    </location>
</feature>
<dbReference type="Gene3D" id="3.40.50.150">
    <property type="entry name" value="Vaccinia Virus protein VP39"/>
    <property type="match status" value="1"/>
</dbReference>
<evidence type="ECO:0000259" key="9">
    <source>
        <dbReference type="Pfam" id="PF22528"/>
    </source>
</evidence>
<dbReference type="OrthoDB" id="7848332at2759"/>
<evidence type="ECO:0000256" key="3">
    <source>
        <dbReference type="ARBA" id="ARBA00022679"/>
    </source>
</evidence>
<sequence>MEVEAPGTSADGARPGKGQDDKTSADYYFDSYAHFGIHEEMLKDSVRTRSYMNSILQNAFLFKGKTVLDIGCGTGILSLFAAKAGAAHVYAIECSSIAEQAKAIVADNGFADRVTIVHGKAEEVELPVDKVDIIISEWMGYFLLYESMLDTVIYARDRWLAPGGKVFPDTCRLMVTAIEDGEYRRDKIDFWDNVYGFDMRVIKAMAIAEPLVDAVNPEQVVASEAVLRTFDITTMRKEDAAFSVPFELTATKDDYVHALVAYFDVSFGACHKPVRFSTSPACRATHWKQTVFYLEDTLTVCRGERLSGTLACKPNDKNPRDLDISLSYDFEGQHCEAHRKQEYRMR</sequence>
<dbReference type="InterPro" id="IPR029063">
    <property type="entry name" value="SAM-dependent_MTases_sf"/>
</dbReference>
<keyword evidence="11" id="KW-1185">Reference proteome</keyword>
<evidence type="ECO:0000256" key="6">
    <source>
        <dbReference type="PROSITE-ProRule" id="PRU01015"/>
    </source>
</evidence>
<evidence type="ECO:0000256" key="5">
    <source>
        <dbReference type="ARBA" id="ARBA00023242"/>
    </source>
</evidence>
<keyword evidence="5" id="KW-0539">Nucleus</keyword>
<dbReference type="GO" id="GO:0005634">
    <property type="term" value="C:nucleus"/>
    <property type="evidence" value="ECO:0007669"/>
    <property type="project" value="UniProtKB-SubCell"/>
</dbReference>
<dbReference type="InParanoid" id="A0A2V0P4W9"/>
<gene>
    <name evidence="10" type="ORF">Rsub_05739</name>
</gene>
<evidence type="ECO:0000313" key="10">
    <source>
        <dbReference type="EMBL" id="GBF92903.1"/>
    </source>
</evidence>
<dbReference type="FunCoup" id="A0A2V0P4W9">
    <property type="interactions" value="2045"/>
</dbReference>
<dbReference type="FunFam" id="3.40.50.150:FF:000116">
    <property type="entry name" value="probable protein arginine N-methyltransferase 1"/>
    <property type="match status" value="1"/>
</dbReference>
<dbReference type="AlphaFoldDB" id="A0A2V0P4W9"/>
<dbReference type="Pfam" id="PF13649">
    <property type="entry name" value="Methyltransf_25"/>
    <property type="match status" value="1"/>
</dbReference>
<evidence type="ECO:0000259" key="8">
    <source>
        <dbReference type="Pfam" id="PF13649"/>
    </source>
</evidence>
<dbReference type="InterPro" id="IPR055135">
    <property type="entry name" value="PRMT_dom"/>
</dbReference>
<dbReference type="InterPro" id="IPR025799">
    <property type="entry name" value="Arg_MeTrfase"/>
</dbReference>
<keyword evidence="2 6" id="KW-0489">Methyltransferase</keyword>
<evidence type="ECO:0000256" key="1">
    <source>
        <dbReference type="ARBA" id="ARBA00004123"/>
    </source>
</evidence>
<dbReference type="Gene3D" id="2.70.160.11">
    <property type="entry name" value="Hnrnp arginine n-methyltransferase1"/>
    <property type="match status" value="1"/>
</dbReference>
<dbReference type="InterPro" id="IPR041698">
    <property type="entry name" value="Methyltransf_25"/>
</dbReference>